<dbReference type="SMART" id="SM00389">
    <property type="entry name" value="HOX"/>
    <property type="match status" value="1"/>
</dbReference>
<feature type="domain" description="START" evidence="14">
    <location>
        <begin position="337"/>
        <end position="575"/>
    </location>
</feature>
<dbReference type="InterPro" id="IPR042160">
    <property type="entry name" value="HD-Zip_IV"/>
</dbReference>
<feature type="chain" id="PRO_5028914955" evidence="12">
    <location>
        <begin position="23"/>
        <end position="818"/>
    </location>
</feature>
<reference evidence="15 16" key="1">
    <citation type="submission" date="2020-09" db="EMBL/GenBank/DDBJ databases">
        <authorList>
            <person name="Ashkenazy H."/>
        </authorList>
    </citation>
    <scope>NUCLEOTIDE SEQUENCE [LARGE SCALE GENOMIC DNA]</scope>
    <source>
        <strain evidence="16">cv. Cdm-0</strain>
    </source>
</reference>
<dbReference type="InterPro" id="IPR017970">
    <property type="entry name" value="Homeobox_CS"/>
</dbReference>
<keyword evidence="6 9" id="KW-0371">Homeobox</keyword>
<accession>A0A7G2F3V4</accession>
<dbReference type="Pfam" id="PF01852">
    <property type="entry name" value="START"/>
    <property type="match status" value="1"/>
</dbReference>
<dbReference type="PROSITE" id="PS50848">
    <property type="entry name" value="START"/>
    <property type="match status" value="1"/>
</dbReference>
<dbReference type="AlphaFoldDB" id="A0A7G2F3V4"/>
<feature type="domain" description="Homeobox" evidence="13">
    <location>
        <begin position="194"/>
        <end position="254"/>
    </location>
</feature>
<dbReference type="PROSITE" id="PS50071">
    <property type="entry name" value="HOMEOBOX_2"/>
    <property type="match status" value="1"/>
</dbReference>
<dbReference type="PROSITE" id="PS00027">
    <property type="entry name" value="HOMEOBOX_1"/>
    <property type="match status" value="1"/>
</dbReference>
<keyword evidence="3" id="KW-0805">Transcription regulation</keyword>
<dbReference type="GO" id="GO:0003677">
    <property type="term" value="F:DNA binding"/>
    <property type="evidence" value="ECO:0007669"/>
    <property type="project" value="UniProtKB-UniRule"/>
</dbReference>
<evidence type="ECO:0000256" key="1">
    <source>
        <dbReference type="ARBA" id="ARBA00004123"/>
    </source>
</evidence>
<evidence type="ECO:0000256" key="12">
    <source>
        <dbReference type="SAM" id="SignalP"/>
    </source>
</evidence>
<evidence type="ECO:0000256" key="10">
    <source>
        <dbReference type="RuleBase" id="RU000682"/>
    </source>
</evidence>
<comment type="subcellular location">
    <subcellularLocation>
        <location evidence="1 9 10">Nucleus</location>
    </subcellularLocation>
</comment>
<sequence>MEKSALIFIGILLFSTCTSIMARTGYVSCKTNSDCVKLKCPTPFGGPKCISSSCECPLKRLVTLPNDTNYGVAACIDYCKAKGTQILAQSCNNDSDCTNLKCATKNIKCEQNKCQCLNERYIRAISLNTRSPRCNVQSCIDHCKAIGEGRTPFTLPGPKEEYEVMSKIESGSDKSTGSGHDLVENTAIEQEPPAAKKKRYHRHTASQIQQMEALFKENAHPDSKKRLRLSKKLGLSPIQVKFWFQNKRTQIKAQQSRSDNAKLKAENETLKAESQNLQTNLQCLSCSTCGHDLRLENARLRQELDRLRSIVSMRYPSPSQEITPETNKNNNNNMLIAEEEKAIAMELAVSCAQEIAKMCDINEPLWSKKRLDNESVCLNEEEYKKMFLWPPMTDDDRFRKEASRANAVIMLNCITLVKSSLDADKWSEMFFPIVSSAKTIQIISSGASGPSGTLLLMFAELQVVSPLVPTREAYFLRYVEQNAEEGKWMVVDFPIDRIKPASATTTTDQYRRKPSGCIIQAMRNGYSQVTWVEHVEVEEKHVQDKVVREFVKSGVAFGAERWLAVLKRQCERMASLMATNITDLGVIPSVEARKNLMKLSQRMVKTFCLNIINSHGQAPTKDTVKIVTRKVCGGLVPCAVSVTLLPYSHHQVFDLLRDNQRLSQLEILFMGSSFQEVAHIANGSHLGNSISLLRINVESNSSHNVELMLQETCTDNSGSLLVYSTVDPVAVQLAMNGEDPSEIPLLPVGFSVVPVNPSDGVEGSSVSSPSCLLTVAIQVLGSNVTTERLDLSTVSVINHRICATVNRITSALVNDVGN</sequence>
<dbReference type="Pfam" id="PF25797">
    <property type="entry name" value="PDF2_C"/>
    <property type="match status" value="1"/>
</dbReference>
<keyword evidence="8 9" id="KW-0539">Nucleus</keyword>
<organism evidence="15 16">
    <name type="scientific">Arabidopsis thaliana</name>
    <name type="common">Mouse-ear cress</name>
    <dbReference type="NCBI Taxonomy" id="3702"/>
    <lineage>
        <taxon>Eukaryota</taxon>
        <taxon>Viridiplantae</taxon>
        <taxon>Streptophyta</taxon>
        <taxon>Embryophyta</taxon>
        <taxon>Tracheophyta</taxon>
        <taxon>Spermatophyta</taxon>
        <taxon>Magnoliopsida</taxon>
        <taxon>eudicotyledons</taxon>
        <taxon>Gunneridae</taxon>
        <taxon>Pentapetalae</taxon>
        <taxon>rosids</taxon>
        <taxon>malvids</taxon>
        <taxon>Brassicales</taxon>
        <taxon>Brassicaceae</taxon>
        <taxon>Camelineae</taxon>
        <taxon>Arabidopsis</taxon>
    </lineage>
</organism>
<dbReference type="Proteomes" id="UP000516314">
    <property type="component" value="Chromosome 4"/>
</dbReference>
<dbReference type="FunFam" id="1.10.10.60:FF:000229">
    <property type="entry name" value="Homeobox-leucine zipper protein HDG1"/>
    <property type="match status" value="1"/>
</dbReference>
<dbReference type="SUPFAM" id="SSF55961">
    <property type="entry name" value="Bet v1-like"/>
    <property type="match status" value="2"/>
</dbReference>
<comment type="similarity">
    <text evidence="2">Belongs to the HD-ZIP homeobox family. Class IV subfamily.</text>
</comment>
<keyword evidence="4 11" id="KW-0175">Coiled coil</keyword>
<dbReference type="GO" id="GO:0000981">
    <property type="term" value="F:DNA-binding transcription factor activity, RNA polymerase II-specific"/>
    <property type="evidence" value="ECO:0007669"/>
    <property type="project" value="InterPro"/>
</dbReference>
<gene>
    <name evidence="15" type="ORF">AT9943_LOCUS15912</name>
</gene>
<dbReference type="Pfam" id="PF00046">
    <property type="entry name" value="Homeodomain"/>
    <property type="match status" value="1"/>
</dbReference>
<evidence type="ECO:0000256" key="9">
    <source>
        <dbReference type="PROSITE-ProRule" id="PRU00108"/>
    </source>
</evidence>
<dbReference type="PANTHER" id="PTHR45654">
    <property type="entry name" value="HOMEOBOX-LEUCINE ZIPPER PROTEIN MERISTEM L1"/>
    <property type="match status" value="1"/>
</dbReference>
<feature type="coiled-coil region" evidence="11">
    <location>
        <begin position="246"/>
        <end position="310"/>
    </location>
</feature>
<evidence type="ECO:0000313" key="15">
    <source>
        <dbReference type="EMBL" id="CAD5328255.1"/>
    </source>
</evidence>
<evidence type="ECO:0000256" key="7">
    <source>
        <dbReference type="ARBA" id="ARBA00023163"/>
    </source>
</evidence>
<evidence type="ECO:0000256" key="2">
    <source>
        <dbReference type="ARBA" id="ARBA00006789"/>
    </source>
</evidence>
<dbReference type="CDD" id="cd00086">
    <property type="entry name" value="homeodomain"/>
    <property type="match status" value="1"/>
</dbReference>
<feature type="signal peptide" evidence="12">
    <location>
        <begin position="1"/>
        <end position="22"/>
    </location>
</feature>
<dbReference type="InterPro" id="IPR002913">
    <property type="entry name" value="START_lipid-bd_dom"/>
</dbReference>
<evidence type="ECO:0000256" key="11">
    <source>
        <dbReference type="SAM" id="Coils"/>
    </source>
</evidence>
<dbReference type="SUPFAM" id="SSF46689">
    <property type="entry name" value="Homeodomain-like"/>
    <property type="match status" value="1"/>
</dbReference>
<protein>
    <submittedName>
        <fullName evidence="15">(thale cress) hypothetical protein</fullName>
    </submittedName>
</protein>
<dbReference type="CDD" id="cd08875">
    <property type="entry name" value="START_ArGLABRA2_like"/>
    <property type="match status" value="1"/>
</dbReference>
<name>A0A7G2F3V4_ARATH</name>
<evidence type="ECO:0000259" key="13">
    <source>
        <dbReference type="PROSITE" id="PS50071"/>
    </source>
</evidence>
<proteinExistence type="inferred from homology"/>
<keyword evidence="7" id="KW-0804">Transcription</keyword>
<dbReference type="SMART" id="SM00234">
    <property type="entry name" value="START"/>
    <property type="match status" value="1"/>
</dbReference>
<evidence type="ECO:0000256" key="4">
    <source>
        <dbReference type="ARBA" id="ARBA00023054"/>
    </source>
</evidence>
<evidence type="ECO:0000256" key="6">
    <source>
        <dbReference type="ARBA" id="ARBA00023155"/>
    </source>
</evidence>
<keyword evidence="12" id="KW-0732">Signal</keyword>
<dbReference type="Gene3D" id="1.10.10.60">
    <property type="entry name" value="Homeodomain-like"/>
    <property type="match status" value="1"/>
</dbReference>
<evidence type="ECO:0000256" key="8">
    <source>
        <dbReference type="ARBA" id="ARBA00023242"/>
    </source>
</evidence>
<dbReference type="InterPro" id="IPR009057">
    <property type="entry name" value="Homeodomain-like_sf"/>
</dbReference>
<keyword evidence="5 9" id="KW-0238">DNA-binding</keyword>
<dbReference type="GO" id="GO:0008289">
    <property type="term" value="F:lipid binding"/>
    <property type="evidence" value="ECO:0007669"/>
    <property type="project" value="InterPro"/>
</dbReference>
<dbReference type="EMBL" id="LR881469">
    <property type="protein sequence ID" value="CAD5328255.1"/>
    <property type="molecule type" value="Genomic_DNA"/>
</dbReference>
<dbReference type="InterPro" id="IPR057993">
    <property type="entry name" value="HD-Zip_IV_C"/>
</dbReference>
<evidence type="ECO:0000259" key="14">
    <source>
        <dbReference type="PROSITE" id="PS50848"/>
    </source>
</evidence>
<evidence type="ECO:0000313" key="16">
    <source>
        <dbReference type="Proteomes" id="UP000516314"/>
    </source>
</evidence>
<dbReference type="GO" id="GO:0005634">
    <property type="term" value="C:nucleus"/>
    <property type="evidence" value="ECO:0007669"/>
    <property type="project" value="UniProtKB-SubCell"/>
</dbReference>
<evidence type="ECO:0000256" key="3">
    <source>
        <dbReference type="ARBA" id="ARBA00023015"/>
    </source>
</evidence>
<feature type="DNA-binding region" description="Homeobox" evidence="9">
    <location>
        <begin position="196"/>
        <end position="255"/>
    </location>
</feature>
<dbReference type="PANTHER" id="PTHR45654:SF44">
    <property type="entry name" value="HOMEOBOX-LEUCINE ZIPPER PROTEIN HDG4"/>
    <property type="match status" value="1"/>
</dbReference>
<dbReference type="InterPro" id="IPR001356">
    <property type="entry name" value="HD"/>
</dbReference>
<evidence type="ECO:0000256" key="5">
    <source>
        <dbReference type="ARBA" id="ARBA00023125"/>
    </source>
</evidence>